<gene>
    <name evidence="2" type="ORF">AAF712_016602</name>
</gene>
<name>A0ABR2Z5K6_9AGAR</name>
<evidence type="ECO:0000313" key="2">
    <source>
        <dbReference type="EMBL" id="KAL0056786.1"/>
    </source>
</evidence>
<dbReference type="Proteomes" id="UP001437256">
    <property type="component" value="Unassembled WGS sequence"/>
</dbReference>
<accession>A0ABR2Z5K6</accession>
<protein>
    <submittedName>
        <fullName evidence="2">Uncharacterized protein</fullName>
    </submittedName>
</protein>
<keyword evidence="3" id="KW-1185">Reference proteome</keyword>
<reference evidence="2 3" key="1">
    <citation type="submission" date="2024-05" db="EMBL/GenBank/DDBJ databases">
        <title>A draft genome resource for the thread blight pathogen Marasmius tenuissimus strain MS-2.</title>
        <authorList>
            <person name="Yulfo-Soto G.E."/>
            <person name="Baruah I.K."/>
            <person name="Amoako-Attah I."/>
            <person name="Bukari Y."/>
            <person name="Meinhardt L.W."/>
            <person name="Bailey B.A."/>
            <person name="Cohen S.P."/>
        </authorList>
    </citation>
    <scope>NUCLEOTIDE SEQUENCE [LARGE SCALE GENOMIC DNA]</scope>
    <source>
        <strain evidence="2 3">MS-2</strain>
    </source>
</reference>
<feature type="region of interest" description="Disordered" evidence="1">
    <location>
        <begin position="421"/>
        <end position="462"/>
    </location>
</feature>
<organism evidence="2 3">
    <name type="scientific">Marasmius tenuissimus</name>
    <dbReference type="NCBI Taxonomy" id="585030"/>
    <lineage>
        <taxon>Eukaryota</taxon>
        <taxon>Fungi</taxon>
        <taxon>Dikarya</taxon>
        <taxon>Basidiomycota</taxon>
        <taxon>Agaricomycotina</taxon>
        <taxon>Agaricomycetes</taxon>
        <taxon>Agaricomycetidae</taxon>
        <taxon>Agaricales</taxon>
        <taxon>Marasmiineae</taxon>
        <taxon>Marasmiaceae</taxon>
        <taxon>Marasmius</taxon>
    </lineage>
</organism>
<feature type="compositionally biased region" description="Polar residues" evidence="1">
    <location>
        <begin position="554"/>
        <end position="572"/>
    </location>
</feature>
<proteinExistence type="predicted"/>
<dbReference type="EMBL" id="JBBXMP010000953">
    <property type="protein sequence ID" value="KAL0056786.1"/>
    <property type="molecule type" value="Genomic_DNA"/>
</dbReference>
<feature type="compositionally biased region" description="Polar residues" evidence="1">
    <location>
        <begin position="684"/>
        <end position="694"/>
    </location>
</feature>
<feature type="region of interest" description="Disordered" evidence="1">
    <location>
        <begin position="677"/>
        <end position="699"/>
    </location>
</feature>
<evidence type="ECO:0000313" key="3">
    <source>
        <dbReference type="Proteomes" id="UP001437256"/>
    </source>
</evidence>
<sequence length="970" mass="107675">MYPFHTLFNITKARGGIPDEDEEPKGVDPPCVIHGKVTVDRSYHQNWKLLARPPGSISQPEGSNSRMFNFKLSAKEGALLMLPKGGVLKRLQKTSVFKRRILDFWRDWYEFAEEEGDLDETQTLCLLTGVEQCRTWAMAVWDSVSGGSANPESLALAADEPNDTYTWAPPPPRCSTQSLTLAPTPAETGDQPELKETVFIHAFWISRSSGTFTTHPTPVPGQDREGNGNHDEDSSRRRRSSRDQFDPSQGPRGRSQNPFRVNRSHDGSSSNNDSPGQAEGWNTSGAEYSDKGLTNTLSIVSLSDSFNMVSHPCQFINQLALKLASRVQPSLLDSGCVAISHDEDWINVLADFNEPELPKGKDFLKLICEKFKFVAEGDAIYTEHMTPAELDLRQQSLAFAHEEAGLIPVVFHLREPDIPHRCSQASSEETSPCLSDESNRGSLDGSYRSKNHASNHDERDFIPRPSFPAFPMDLESPILLSVPAPIRKLVPNGLSLMSTPYVASSSRLLPTPRLLPSFASTLNSSSFNHQVVNLPQTRTRSSVSDSRRIDTLSAQLRQHHSASSDTSPSQTAGKKRARTDSPDAYKGLDLGQSSTRWKQDMDQPSLLSILTRINDPKDYANTRAPSVLPPYSALPSPKKRRVNLSGVAAVDTNLRASPDQSIFTPIPPVAIDSRASQHDVPSEVEQTWTTTPVKQEQRRSSVAELLTPAIGTLSSTNTPTTSSTGSWRRRSYGAIASPPKAISPIALPRRAIQHEGKKEELVDHVPSIASTSHSLSIPMGNISPTPNALHNPRYKDEKPTLFSPFETFYDAFTDSKQLKTQLSDRSHWSDAPVSSHTQQHEKLSEMADPWIEKEFGSMWSEEPSPQHHGYTTGKSAFLTPPETFYDALIDSQPLITQLSDQLHWSATLVRSHDQMQEKLSEVVDALLEEKVGIMRSEVLSLRHRMEELEYALHGENPRLYPITEEAHGQS</sequence>
<feature type="compositionally biased region" description="Polar residues" evidence="1">
    <location>
        <begin position="267"/>
        <end position="287"/>
    </location>
</feature>
<feature type="region of interest" description="Disordered" evidence="1">
    <location>
        <begin position="554"/>
        <end position="598"/>
    </location>
</feature>
<feature type="region of interest" description="Disordered" evidence="1">
    <location>
        <begin position="823"/>
        <end position="842"/>
    </location>
</feature>
<feature type="compositionally biased region" description="Polar residues" evidence="1">
    <location>
        <begin position="423"/>
        <end position="433"/>
    </location>
</feature>
<feature type="compositionally biased region" description="Basic and acidic residues" evidence="1">
    <location>
        <begin position="222"/>
        <end position="245"/>
    </location>
</feature>
<comment type="caution">
    <text evidence="2">The sequence shown here is derived from an EMBL/GenBank/DDBJ whole genome shotgun (WGS) entry which is preliminary data.</text>
</comment>
<feature type="region of interest" description="Disordered" evidence="1">
    <location>
        <begin position="161"/>
        <end position="192"/>
    </location>
</feature>
<evidence type="ECO:0000256" key="1">
    <source>
        <dbReference type="SAM" id="MobiDB-lite"/>
    </source>
</evidence>
<feature type="region of interest" description="Disordered" evidence="1">
    <location>
        <begin position="210"/>
        <end position="287"/>
    </location>
</feature>